<feature type="transmembrane region" description="Helical" evidence="2">
    <location>
        <begin position="454"/>
        <end position="475"/>
    </location>
</feature>
<dbReference type="RefSeq" id="WP_286217808.1">
    <property type="nucleotide sequence ID" value="NZ_AP027729.1"/>
</dbReference>
<dbReference type="PANTHER" id="PTHR34219:SF1">
    <property type="entry name" value="PEPSY DOMAIN-CONTAINING PROTEIN"/>
    <property type="match status" value="1"/>
</dbReference>
<evidence type="ECO:0000256" key="1">
    <source>
        <dbReference type="SAM" id="MobiDB-lite"/>
    </source>
</evidence>
<evidence type="ECO:0000256" key="2">
    <source>
        <dbReference type="SAM" id="Phobius"/>
    </source>
</evidence>
<accession>A0ABM8G668</accession>
<feature type="transmembrane region" description="Helical" evidence="2">
    <location>
        <begin position="38"/>
        <end position="60"/>
    </location>
</feature>
<reference evidence="4" key="1">
    <citation type="journal article" date="2019" name="Int. J. Syst. Evol. Microbiol.">
        <title>The Global Catalogue of Microorganisms (GCM) 10K type strain sequencing project: providing services to taxonomists for standard genome sequencing and annotation.</title>
        <authorList>
            <consortium name="The Broad Institute Genomics Platform"/>
            <consortium name="The Broad Institute Genome Sequencing Center for Infectious Disease"/>
            <person name="Wu L."/>
            <person name="Ma J."/>
        </authorList>
    </citation>
    <scope>NUCLEOTIDE SEQUENCE [LARGE SCALE GENOMIC DNA]</scope>
    <source>
        <strain evidence="4">NBRC 108565</strain>
    </source>
</reference>
<dbReference type="PANTHER" id="PTHR34219">
    <property type="entry name" value="IRON-REGULATED INNER MEMBRANE PROTEIN-RELATED"/>
    <property type="match status" value="1"/>
</dbReference>
<feature type="transmembrane region" description="Helical" evidence="2">
    <location>
        <begin position="178"/>
        <end position="198"/>
    </location>
</feature>
<evidence type="ECO:0000313" key="3">
    <source>
        <dbReference type="EMBL" id="BDZ43626.1"/>
    </source>
</evidence>
<feature type="transmembrane region" description="Helical" evidence="2">
    <location>
        <begin position="481"/>
        <end position="499"/>
    </location>
</feature>
<dbReference type="InterPro" id="IPR005625">
    <property type="entry name" value="PepSY-ass_TM"/>
</dbReference>
<dbReference type="Proteomes" id="UP001321475">
    <property type="component" value="Chromosome"/>
</dbReference>
<sequence>MTDTVVSTTPAPPDRSPVRPERRRRPPWFGALLRRLHFYAGILVGPFILVAAVSGALYALTPAIEDAVYDHELHAPVTGATVPLDAQVTAAQEHVGDGATISAVRPAPEPGDTTRVLFHEDGMAFGESRAVFVDPGTGEVRGDLAASFGDGLPVRTWVAGLHSGLHLGDPGRFYSELAASWLGIIVVAGLALWLVRIRKTRRKADLLRPAVRAKGYKRLFSWHASVGLWVVIGALVLSATGITWSQLAGKNVSELRTALDWQTPRMDTTLASDDGASIDATEDTGDTEGTVDAAASEVDAEHADHVRGTTSSPSDPAMFPFVLAAAQRANIDSTYVEIVPPADAETAWVVSEIKRTVPTAADAVAFDPETMLEVDRSDFANFPISAKLARWGTDLHMGVLFGVANQVVLFLLAVGIGALVVLGYAMWWKRRPPRGSGRVGGPAPEQGALRDAPWWGLGAVVLGAVVLGAVVLGLWLPLVGFTLVGFVVVDVVAGAVARASRHRSDAVRHSTP</sequence>
<feature type="region of interest" description="Disordered" evidence="1">
    <location>
        <begin position="1"/>
        <end position="23"/>
    </location>
</feature>
<evidence type="ECO:0000313" key="4">
    <source>
        <dbReference type="Proteomes" id="UP001321475"/>
    </source>
</evidence>
<protein>
    <submittedName>
        <fullName evidence="3">Membrane protein</fullName>
    </submittedName>
</protein>
<keyword evidence="2" id="KW-0472">Membrane</keyword>
<feature type="transmembrane region" description="Helical" evidence="2">
    <location>
        <begin position="407"/>
        <end position="428"/>
    </location>
</feature>
<gene>
    <name evidence="3" type="ORF">GCM10025865_29250</name>
</gene>
<keyword evidence="2" id="KW-0812">Transmembrane</keyword>
<dbReference type="Pfam" id="PF03929">
    <property type="entry name" value="PepSY_TM"/>
    <property type="match status" value="1"/>
</dbReference>
<organism evidence="3 4">
    <name type="scientific">Paraoerskovia sediminicola</name>
    <dbReference type="NCBI Taxonomy" id="1138587"/>
    <lineage>
        <taxon>Bacteria</taxon>
        <taxon>Bacillati</taxon>
        <taxon>Actinomycetota</taxon>
        <taxon>Actinomycetes</taxon>
        <taxon>Micrococcales</taxon>
        <taxon>Cellulomonadaceae</taxon>
        <taxon>Paraoerskovia</taxon>
    </lineage>
</organism>
<feature type="region of interest" description="Disordered" evidence="1">
    <location>
        <begin position="268"/>
        <end position="288"/>
    </location>
</feature>
<name>A0ABM8G668_9CELL</name>
<keyword evidence="2" id="KW-1133">Transmembrane helix</keyword>
<proteinExistence type="predicted"/>
<keyword evidence="4" id="KW-1185">Reference proteome</keyword>
<feature type="transmembrane region" description="Helical" evidence="2">
    <location>
        <begin position="219"/>
        <end position="244"/>
    </location>
</feature>
<dbReference type="EMBL" id="AP027729">
    <property type="protein sequence ID" value="BDZ43626.1"/>
    <property type="molecule type" value="Genomic_DNA"/>
</dbReference>